<dbReference type="Gene3D" id="3.40.630.30">
    <property type="match status" value="1"/>
</dbReference>
<proteinExistence type="predicted"/>
<dbReference type="Pfam" id="PF13673">
    <property type="entry name" value="Acetyltransf_10"/>
    <property type="match status" value="1"/>
</dbReference>
<evidence type="ECO:0000313" key="5">
    <source>
        <dbReference type="Proteomes" id="UP001255185"/>
    </source>
</evidence>
<dbReference type="PANTHER" id="PTHR43800:SF1">
    <property type="entry name" value="PEPTIDYL-LYSINE N-ACETYLTRANSFERASE YJAB"/>
    <property type="match status" value="1"/>
</dbReference>
<evidence type="ECO:0000313" key="4">
    <source>
        <dbReference type="EMBL" id="MDR6969659.1"/>
    </source>
</evidence>
<sequence>MTERKDIDQTTTNQSFKIEKYTDKDREQILNIWEKSVLATHDFLNPTDFEEIKQLVQTFNFNDFEVYCLKQNDEVAGFIGLAERKIEMLFFSPEYIGKGLGRKLTDFAFSELKADKVDVNEQNTNAVKFYEKLGFRTYERTDKDDQRKEYPLLRMKLETTEN</sequence>
<keyword evidence="2 4" id="KW-0012">Acyltransferase</keyword>
<dbReference type="EC" id="2.3.1.-" evidence="4"/>
<dbReference type="InterPro" id="IPR016181">
    <property type="entry name" value="Acyl_CoA_acyltransferase"/>
</dbReference>
<dbReference type="PANTHER" id="PTHR43800">
    <property type="entry name" value="PEPTIDYL-LYSINE N-ACETYLTRANSFERASE YJAB"/>
    <property type="match status" value="1"/>
</dbReference>
<gene>
    <name evidence="4" type="ORF">J2X31_003693</name>
</gene>
<accession>A0ABU1TUV2</accession>
<dbReference type="Proteomes" id="UP001255185">
    <property type="component" value="Unassembled WGS sequence"/>
</dbReference>
<dbReference type="RefSeq" id="WP_310028942.1">
    <property type="nucleotide sequence ID" value="NZ_JAVDVI010000028.1"/>
</dbReference>
<dbReference type="PROSITE" id="PS51186">
    <property type="entry name" value="GNAT"/>
    <property type="match status" value="1"/>
</dbReference>
<comment type="caution">
    <text evidence="4">The sequence shown here is derived from an EMBL/GenBank/DDBJ whole genome shotgun (WGS) entry which is preliminary data.</text>
</comment>
<evidence type="ECO:0000256" key="1">
    <source>
        <dbReference type="ARBA" id="ARBA00022679"/>
    </source>
</evidence>
<dbReference type="SUPFAM" id="SSF55729">
    <property type="entry name" value="Acyl-CoA N-acyltransferases (Nat)"/>
    <property type="match status" value="1"/>
</dbReference>
<protein>
    <submittedName>
        <fullName evidence="4">Acetyltransferase</fullName>
        <ecNumber evidence="4">2.3.1.-</ecNumber>
    </submittedName>
</protein>
<dbReference type="GO" id="GO:0016746">
    <property type="term" value="F:acyltransferase activity"/>
    <property type="evidence" value="ECO:0007669"/>
    <property type="project" value="UniProtKB-KW"/>
</dbReference>
<organism evidence="4 5">
    <name type="scientific">Flavobacterium arsenatis</name>
    <dbReference type="NCBI Taxonomy" id="1484332"/>
    <lineage>
        <taxon>Bacteria</taxon>
        <taxon>Pseudomonadati</taxon>
        <taxon>Bacteroidota</taxon>
        <taxon>Flavobacteriia</taxon>
        <taxon>Flavobacteriales</taxon>
        <taxon>Flavobacteriaceae</taxon>
        <taxon>Flavobacterium</taxon>
    </lineage>
</organism>
<dbReference type="CDD" id="cd04301">
    <property type="entry name" value="NAT_SF"/>
    <property type="match status" value="1"/>
</dbReference>
<dbReference type="InterPro" id="IPR000182">
    <property type="entry name" value="GNAT_dom"/>
</dbReference>
<reference evidence="4 5" key="1">
    <citation type="submission" date="2023-07" db="EMBL/GenBank/DDBJ databases">
        <title>Sorghum-associated microbial communities from plants grown in Nebraska, USA.</title>
        <authorList>
            <person name="Schachtman D."/>
        </authorList>
    </citation>
    <scope>NUCLEOTIDE SEQUENCE [LARGE SCALE GENOMIC DNA]</scope>
    <source>
        <strain evidence="4 5">3773</strain>
    </source>
</reference>
<keyword evidence="1 4" id="KW-0808">Transferase</keyword>
<evidence type="ECO:0000256" key="2">
    <source>
        <dbReference type="ARBA" id="ARBA00023315"/>
    </source>
</evidence>
<keyword evidence="5" id="KW-1185">Reference proteome</keyword>
<name>A0ABU1TUV2_9FLAO</name>
<feature type="domain" description="N-acetyltransferase" evidence="3">
    <location>
        <begin position="16"/>
        <end position="160"/>
    </location>
</feature>
<evidence type="ECO:0000259" key="3">
    <source>
        <dbReference type="PROSITE" id="PS51186"/>
    </source>
</evidence>
<dbReference type="EMBL" id="JAVDVI010000028">
    <property type="protein sequence ID" value="MDR6969659.1"/>
    <property type="molecule type" value="Genomic_DNA"/>
</dbReference>